<evidence type="ECO:0000313" key="13">
    <source>
        <dbReference type="EnsemblMetazoa" id="XP_022654845"/>
    </source>
</evidence>
<feature type="transmembrane region" description="Helical" evidence="12">
    <location>
        <begin position="285"/>
        <end position="310"/>
    </location>
</feature>
<dbReference type="InParanoid" id="A0A7M7JNT2"/>
<dbReference type="RefSeq" id="XP_022654845.1">
    <property type="nucleotide sequence ID" value="XM_022799110.1"/>
</dbReference>
<reference evidence="13" key="1">
    <citation type="submission" date="2021-01" db="UniProtKB">
        <authorList>
            <consortium name="EnsemblMetazoa"/>
        </authorList>
    </citation>
    <scope>IDENTIFICATION</scope>
</reference>
<dbReference type="NCBIfam" id="TIGR00813">
    <property type="entry name" value="sss"/>
    <property type="match status" value="1"/>
</dbReference>
<feature type="transmembrane region" description="Helical" evidence="12">
    <location>
        <begin position="134"/>
        <end position="154"/>
    </location>
</feature>
<dbReference type="GO" id="GO:0015293">
    <property type="term" value="F:symporter activity"/>
    <property type="evidence" value="ECO:0007669"/>
    <property type="project" value="TreeGrafter"/>
</dbReference>
<feature type="transmembrane region" description="Helical" evidence="12">
    <location>
        <begin position="89"/>
        <end position="113"/>
    </location>
</feature>
<feature type="transmembrane region" description="Helical" evidence="12">
    <location>
        <begin position="420"/>
        <end position="441"/>
    </location>
</feature>
<keyword evidence="14" id="KW-1185">Reference proteome</keyword>
<evidence type="ECO:0000256" key="8">
    <source>
        <dbReference type="ARBA" id="ARBA00023065"/>
    </source>
</evidence>
<evidence type="ECO:0000256" key="6">
    <source>
        <dbReference type="ARBA" id="ARBA00022989"/>
    </source>
</evidence>
<dbReference type="PANTHER" id="PTHR42985:SF40">
    <property type="entry name" value="LD47995P-RELATED"/>
    <property type="match status" value="1"/>
</dbReference>
<dbReference type="AlphaFoldDB" id="A0A7M7JNT2"/>
<keyword evidence="6 12" id="KW-1133">Transmembrane helix</keyword>
<dbReference type="InterPro" id="IPR001734">
    <property type="entry name" value="Na/solute_symporter"/>
</dbReference>
<dbReference type="CDD" id="cd11492">
    <property type="entry name" value="SLC5sbd_NIS-SMVT"/>
    <property type="match status" value="1"/>
</dbReference>
<evidence type="ECO:0000256" key="7">
    <source>
        <dbReference type="ARBA" id="ARBA00023053"/>
    </source>
</evidence>
<dbReference type="PANTHER" id="PTHR42985">
    <property type="entry name" value="SODIUM-COUPLED MONOCARBOXYLATE TRANSPORTER"/>
    <property type="match status" value="1"/>
</dbReference>
<keyword evidence="7" id="KW-0915">Sodium</keyword>
<evidence type="ECO:0000256" key="3">
    <source>
        <dbReference type="ARBA" id="ARBA00022448"/>
    </source>
</evidence>
<dbReference type="Proteomes" id="UP000594260">
    <property type="component" value="Unplaced"/>
</dbReference>
<proteinExistence type="inferred from homology"/>
<dbReference type="GO" id="GO:0006814">
    <property type="term" value="P:sodium ion transport"/>
    <property type="evidence" value="ECO:0007669"/>
    <property type="project" value="UniProtKB-KW"/>
</dbReference>
<evidence type="ECO:0000256" key="5">
    <source>
        <dbReference type="ARBA" id="ARBA00022692"/>
    </source>
</evidence>
<feature type="transmembrane region" description="Helical" evidence="12">
    <location>
        <begin position="20"/>
        <end position="39"/>
    </location>
</feature>
<dbReference type="GO" id="GO:0005886">
    <property type="term" value="C:plasma membrane"/>
    <property type="evidence" value="ECO:0007669"/>
    <property type="project" value="UniProtKB-SubCell"/>
</dbReference>
<dbReference type="InterPro" id="IPR038377">
    <property type="entry name" value="Na/Glc_symporter_sf"/>
</dbReference>
<comment type="similarity">
    <text evidence="2 11">Belongs to the sodium:solute symporter (SSF) (TC 2.A.21) family.</text>
</comment>
<feature type="transmembrane region" description="Helical" evidence="12">
    <location>
        <begin position="519"/>
        <end position="540"/>
    </location>
</feature>
<evidence type="ECO:0000256" key="11">
    <source>
        <dbReference type="RuleBase" id="RU362091"/>
    </source>
</evidence>
<sequence length="610" mass="66756">MPFNIPSAEELLHRFTYYDYAIFLCMVGSSGVLGLYCAFNEGPQNTIRQLLTADGKLPSLLVSTSLMASFISASYILGNTSEIYQHGTMYVFTALSYCLVIPITAHLYMPVFYRSEVLTCYEYLELRFNRLVRYIALGFYIIQMLIYVAIQLYAPALALSYVTGMGLWTAVLTIGLICTAYTSVGGIKAVVYTDSLQAMFMFAALTVVVVLGFQSVGGFMAAWSIAHEGGRIRFDDTSLDPTVRHTFWGMIFGSFFSNLASYATNQMMVLRYFTVSSLTRAKCVVWGNLFYLTWILTLSCLCGLMVYAYFHACDPLESKQIQSYDELLPYFVMVKLGHITGLPGVFVAGIFAASLSSISSAVNALSNVLYVDIISLIQPNLSNKAGSRIINLLGIVVGFLSVVLVAVAQTMGNVQAATNAINSSVGGPLLGLFTTGMFVPFVNSKGVLTGFAVALSISLWLSIVGFLYPAKIIRSPPPISVDACRNTYMRVTNSSSYFPPTPKPWAPGEGYIIAYRLSYVWNAALSVFIVLVVSIVTSLLTNPQDPRTLNPNLIGRPFDVLCPWISKKILDSLAFNVGEDYEIANKLKVRSVPDTSGNDNSAHVGCVDDP</sequence>
<dbReference type="OrthoDB" id="6132759at2759"/>
<evidence type="ECO:0008006" key="15">
    <source>
        <dbReference type="Google" id="ProtNLM"/>
    </source>
</evidence>
<evidence type="ECO:0000256" key="12">
    <source>
        <dbReference type="SAM" id="Phobius"/>
    </source>
</evidence>
<evidence type="ECO:0000256" key="2">
    <source>
        <dbReference type="ARBA" id="ARBA00006434"/>
    </source>
</evidence>
<feature type="transmembrane region" description="Helical" evidence="12">
    <location>
        <begin position="60"/>
        <end position="77"/>
    </location>
</feature>
<feature type="transmembrane region" description="Helical" evidence="12">
    <location>
        <begin position="199"/>
        <end position="226"/>
    </location>
</feature>
<organism evidence="13 14">
    <name type="scientific">Varroa destructor</name>
    <name type="common">Honeybee mite</name>
    <dbReference type="NCBI Taxonomy" id="109461"/>
    <lineage>
        <taxon>Eukaryota</taxon>
        <taxon>Metazoa</taxon>
        <taxon>Ecdysozoa</taxon>
        <taxon>Arthropoda</taxon>
        <taxon>Chelicerata</taxon>
        <taxon>Arachnida</taxon>
        <taxon>Acari</taxon>
        <taxon>Parasitiformes</taxon>
        <taxon>Mesostigmata</taxon>
        <taxon>Gamasina</taxon>
        <taxon>Dermanyssoidea</taxon>
        <taxon>Varroidae</taxon>
        <taxon>Varroa</taxon>
    </lineage>
</organism>
<evidence type="ECO:0000313" key="14">
    <source>
        <dbReference type="Proteomes" id="UP000594260"/>
    </source>
</evidence>
<keyword evidence="4" id="KW-1003">Cell membrane</keyword>
<dbReference type="EnsemblMetazoa" id="XM_022799111">
    <property type="protein sequence ID" value="XP_022654846"/>
    <property type="gene ID" value="LOC111247775"/>
</dbReference>
<dbReference type="EnsemblMetazoa" id="XM_022799109">
    <property type="protein sequence ID" value="XP_022654844"/>
    <property type="gene ID" value="LOC111247775"/>
</dbReference>
<feature type="transmembrane region" description="Helical" evidence="12">
    <location>
        <begin position="447"/>
        <end position="468"/>
    </location>
</feature>
<dbReference type="EnsemblMetazoa" id="XM_022799110">
    <property type="protein sequence ID" value="XP_022654845"/>
    <property type="gene ID" value="LOC111247775"/>
</dbReference>
<keyword evidence="10" id="KW-0739">Sodium transport</keyword>
<dbReference type="RefSeq" id="XP_022654846.1">
    <property type="nucleotide sequence ID" value="XM_022799111.1"/>
</dbReference>
<evidence type="ECO:0000256" key="10">
    <source>
        <dbReference type="ARBA" id="ARBA00023201"/>
    </source>
</evidence>
<keyword evidence="5 12" id="KW-0812">Transmembrane</keyword>
<protein>
    <recommendedName>
        <fullName evidence="15">Sodium-coupled monocarboxylate transporter 1</fullName>
    </recommendedName>
</protein>
<dbReference type="Gene3D" id="1.20.1730.10">
    <property type="entry name" value="Sodium/glucose cotransporter"/>
    <property type="match status" value="1"/>
</dbReference>
<dbReference type="GeneID" id="111247775"/>
<feature type="transmembrane region" description="Helical" evidence="12">
    <location>
        <begin position="360"/>
        <end position="377"/>
    </location>
</feature>
<feature type="transmembrane region" description="Helical" evidence="12">
    <location>
        <begin position="246"/>
        <end position="264"/>
    </location>
</feature>
<evidence type="ECO:0000256" key="9">
    <source>
        <dbReference type="ARBA" id="ARBA00023136"/>
    </source>
</evidence>
<evidence type="ECO:0000256" key="4">
    <source>
        <dbReference type="ARBA" id="ARBA00022475"/>
    </source>
</evidence>
<dbReference type="PROSITE" id="PS50283">
    <property type="entry name" value="NA_SOLUT_SYMP_3"/>
    <property type="match status" value="1"/>
</dbReference>
<feature type="transmembrane region" description="Helical" evidence="12">
    <location>
        <begin position="389"/>
        <end position="408"/>
    </location>
</feature>
<accession>A0A7M7JNT2</accession>
<name>A0A7M7JNT2_VARDE</name>
<keyword evidence="3" id="KW-0813">Transport</keyword>
<dbReference type="KEGG" id="vde:111247775"/>
<evidence type="ECO:0000256" key="1">
    <source>
        <dbReference type="ARBA" id="ARBA00004651"/>
    </source>
</evidence>
<dbReference type="Pfam" id="PF00474">
    <property type="entry name" value="SSF"/>
    <property type="match status" value="1"/>
</dbReference>
<feature type="transmembrane region" description="Helical" evidence="12">
    <location>
        <begin position="166"/>
        <end position="187"/>
    </location>
</feature>
<dbReference type="RefSeq" id="XP_022654844.1">
    <property type="nucleotide sequence ID" value="XM_022799109.1"/>
</dbReference>
<dbReference type="InterPro" id="IPR051163">
    <property type="entry name" value="Sodium:Solute_Symporter_SSF"/>
</dbReference>
<keyword evidence="9 12" id="KW-0472">Membrane</keyword>
<comment type="subcellular location">
    <subcellularLocation>
        <location evidence="1">Cell membrane</location>
        <topology evidence="1">Multi-pass membrane protein</topology>
    </subcellularLocation>
</comment>
<dbReference type="OMA" id="MGMFIPH"/>
<feature type="transmembrane region" description="Helical" evidence="12">
    <location>
        <begin position="330"/>
        <end position="353"/>
    </location>
</feature>
<keyword evidence="8" id="KW-0406">Ion transport</keyword>